<dbReference type="Gene3D" id="3.30.200.20">
    <property type="entry name" value="Phosphorylase Kinase, domain 1"/>
    <property type="match status" value="1"/>
</dbReference>
<dbReference type="AlphaFoldDB" id="A0A915CM08"/>
<reference evidence="4" key="1">
    <citation type="submission" date="2022-11" db="UniProtKB">
        <authorList>
            <consortium name="WormBaseParasite"/>
        </authorList>
    </citation>
    <scope>IDENTIFICATION</scope>
</reference>
<protein>
    <submittedName>
        <fullName evidence="4">Protein kinase domain-containing protein</fullName>
    </submittedName>
</protein>
<keyword evidence="2" id="KW-1133">Transmembrane helix</keyword>
<dbReference type="WBParaSite" id="jg10063">
    <property type="protein sequence ID" value="jg10063"/>
    <property type="gene ID" value="jg10063"/>
</dbReference>
<keyword evidence="1" id="KW-0547">Nucleotide-binding</keyword>
<keyword evidence="2" id="KW-0472">Membrane</keyword>
<dbReference type="InterPro" id="IPR011009">
    <property type="entry name" value="Kinase-like_dom_sf"/>
</dbReference>
<organism evidence="3 4">
    <name type="scientific">Ditylenchus dipsaci</name>
    <dbReference type="NCBI Taxonomy" id="166011"/>
    <lineage>
        <taxon>Eukaryota</taxon>
        <taxon>Metazoa</taxon>
        <taxon>Ecdysozoa</taxon>
        <taxon>Nematoda</taxon>
        <taxon>Chromadorea</taxon>
        <taxon>Rhabditida</taxon>
        <taxon>Tylenchina</taxon>
        <taxon>Tylenchomorpha</taxon>
        <taxon>Sphaerularioidea</taxon>
        <taxon>Anguinidae</taxon>
        <taxon>Anguininae</taxon>
        <taxon>Ditylenchus</taxon>
    </lineage>
</organism>
<keyword evidence="1" id="KW-0067">ATP-binding</keyword>
<dbReference type="GO" id="GO:0005524">
    <property type="term" value="F:ATP binding"/>
    <property type="evidence" value="ECO:0007669"/>
    <property type="project" value="UniProtKB-UniRule"/>
</dbReference>
<accession>A0A915CM08</accession>
<dbReference type="InterPro" id="IPR017441">
    <property type="entry name" value="Protein_kinase_ATP_BS"/>
</dbReference>
<keyword evidence="2" id="KW-0812">Transmembrane</keyword>
<evidence type="ECO:0000313" key="3">
    <source>
        <dbReference type="Proteomes" id="UP000887574"/>
    </source>
</evidence>
<evidence type="ECO:0000256" key="2">
    <source>
        <dbReference type="SAM" id="Phobius"/>
    </source>
</evidence>
<feature type="transmembrane region" description="Helical" evidence="2">
    <location>
        <begin position="16"/>
        <end position="39"/>
    </location>
</feature>
<feature type="binding site" evidence="1">
    <location>
        <position position="190"/>
    </location>
    <ligand>
        <name>ATP</name>
        <dbReference type="ChEBI" id="CHEBI:30616"/>
    </ligand>
</feature>
<name>A0A915CM08_9BILA</name>
<evidence type="ECO:0000256" key="1">
    <source>
        <dbReference type="PROSITE-ProRule" id="PRU10141"/>
    </source>
</evidence>
<sequence length="290" mass="31330">MLFDSSTKIYRSFACIWVRALFVQLLPTIMLAIYIVIFIRLKFMSGYGFSCFNKVDNNQANVKPHSKGEINLLIQSVIFCGVLQAEAIFFNSLPRFNLTGTITPTNSPSTPANSPGTLSTLQLGFARNPVGSPGAHREFSGIPLGFFFCGIIITSKHTNYEIVKVLGEGGFGAVFDVKDTKEEKKCYAMKVEPRQARKHNKLKMEIDILKRVSNERKESHFAKIVDRGQSVGVGLSVGAGFSKSDCEQGVGAGVGLSVSAGFSNPIVNTSVGLGVGVSVGVGAGARFWDM</sequence>
<proteinExistence type="predicted"/>
<dbReference type="PROSITE" id="PS00107">
    <property type="entry name" value="PROTEIN_KINASE_ATP"/>
    <property type="match status" value="1"/>
</dbReference>
<keyword evidence="3" id="KW-1185">Reference proteome</keyword>
<dbReference type="SUPFAM" id="SSF56112">
    <property type="entry name" value="Protein kinase-like (PK-like)"/>
    <property type="match status" value="1"/>
</dbReference>
<evidence type="ECO:0000313" key="4">
    <source>
        <dbReference type="WBParaSite" id="jg10063"/>
    </source>
</evidence>
<dbReference type="Proteomes" id="UP000887574">
    <property type="component" value="Unplaced"/>
</dbReference>